<dbReference type="PATRIC" id="fig|1122207.3.peg.749"/>
<reference evidence="1 2" key="1">
    <citation type="submission" date="2014-01" db="EMBL/GenBank/DDBJ databases">
        <title>Marinomonas ushuaiensis DSM 15871 Genome Sequencing.</title>
        <authorList>
            <person name="Lai Q."/>
            <person name="Shao Z.S."/>
        </authorList>
    </citation>
    <scope>NUCLEOTIDE SEQUENCE [LARGE SCALE GENOMIC DNA]</scope>
    <source>
        <strain evidence="1 2">DSM 15871</strain>
    </source>
</reference>
<gene>
    <name evidence="1" type="ORF">MUS1_07195</name>
</gene>
<comment type="caution">
    <text evidence="1">The sequence shown here is derived from an EMBL/GenBank/DDBJ whole genome shotgun (WGS) entry which is preliminary data.</text>
</comment>
<protein>
    <submittedName>
        <fullName evidence="1">Uncharacterized protein</fullName>
    </submittedName>
</protein>
<dbReference type="EMBL" id="JAMB01000002">
    <property type="protein sequence ID" value="ETX11724.1"/>
    <property type="molecule type" value="Genomic_DNA"/>
</dbReference>
<dbReference type="RefSeq" id="WP_036159300.1">
    <property type="nucleotide sequence ID" value="NZ_JAMB01000002.1"/>
</dbReference>
<keyword evidence="2" id="KW-1185">Reference proteome</keyword>
<proteinExistence type="predicted"/>
<evidence type="ECO:0000313" key="1">
    <source>
        <dbReference type="EMBL" id="ETX11724.1"/>
    </source>
</evidence>
<sequence>MGTQKSETLPDVTYWLLLEIMKVNPMVDINVMYKGSLELDFLYQVLAAKADMHWRKMYGVQLDSTIMNNAFFRAMTMVHNRNIEFERSRNSSETEWVKTLLKC</sequence>
<accession>X7E6M5</accession>
<dbReference type="AlphaFoldDB" id="X7E6M5"/>
<evidence type="ECO:0000313" key="2">
    <source>
        <dbReference type="Proteomes" id="UP000054058"/>
    </source>
</evidence>
<dbReference type="OrthoDB" id="6105506at2"/>
<organism evidence="1 2">
    <name type="scientific">Marinomonas ushuaiensis DSM 15871</name>
    <dbReference type="NCBI Taxonomy" id="1122207"/>
    <lineage>
        <taxon>Bacteria</taxon>
        <taxon>Pseudomonadati</taxon>
        <taxon>Pseudomonadota</taxon>
        <taxon>Gammaproteobacteria</taxon>
        <taxon>Oceanospirillales</taxon>
        <taxon>Oceanospirillaceae</taxon>
        <taxon>Marinomonas</taxon>
    </lineage>
</organism>
<dbReference type="Proteomes" id="UP000054058">
    <property type="component" value="Unassembled WGS sequence"/>
</dbReference>
<name>X7E6M5_9GAMM</name>